<dbReference type="STRING" id="58343.AQJ46_40515"/>
<proteinExistence type="predicted"/>
<name>A0A101RP98_9ACTN</name>
<feature type="compositionally biased region" description="Pro residues" evidence="1">
    <location>
        <begin position="50"/>
        <end position="66"/>
    </location>
</feature>
<dbReference type="AlphaFoldDB" id="A0A101RP98"/>
<comment type="caution">
    <text evidence="2">The sequence shown here is derived from an EMBL/GenBank/DDBJ whole genome shotgun (WGS) entry which is preliminary data.</text>
</comment>
<dbReference type="EMBL" id="LMWU01000051">
    <property type="protein sequence ID" value="KUN59227.1"/>
    <property type="molecule type" value="Genomic_DNA"/>
</dbReference>
<protein>
    <submittedName>
        <fullName evidence="2">Uncharacterized protein</fullName>
    </submittedName>
</protein>
<accession>A0A101RP98</accession>
<gene>
    <name evidence="2" type="ORF">AQJ46_40515</name>
</gene>
<reference evidence="2 3" key="1">
    <citation type="submission" date="2015-10" db="EMBL/GenBank/DDBJ databases">
        <title>Draft genome sequence of Streptomyces canus DSM 40017, type strain for the species Streptomyces canus.</title>
        <authorList>
            <person name="Ruckert C."/>
            <person name="Winkler A."/>
            <person name="Kalinowski J."/>
            <person name="Kampfer P."/>
            <person name="Glaeser S."/>
        </authorList>
    </citation>
    <scope>NUCLEOTIDE SEQUENCE [LARGE SCALE GENOMIC DNA]</scope>
    <source>
        <strain evidence="2 3">DSM 40017</strain>
    </source>
</reference>
<sequence>MAGKFAVGDTNPGSFGCVYRVDTGEFTLLPVVGGVHSTASDVDRHEGRPRPNPPLPTPSTTPPPGPSAAAERGLDAV</sequence>
<evidence type="ECO:0000256" key="1">
    <source>
        <dbReference type="SAM" id="MobiDB-lite"/>
    </source>
</evidence>
<feature type="region of interest" description="Disordered" evidence="1">
    <location>
        <begin position="37"/>
        <end position="77"/>
    </location>
</feature>
<dbReference type="RefSeq" id="WP_059210332.1">
    <property type="nucleotide sequence ID" value="NZ_KQ948672.1"/>
</dbReference>
<dbReference type="Proteomes" id="UP000053669">
    <property type="component" value="Unassembled WGS sequence"/>
</dbReference>
<evidence type="ECO:0000313" key="2">
    <source>
        <dbReference type="EMBL" id="KUN59227.1"/>
    </source>
</evidence>
<evidence type="ECO:0000313" key="3">
    <source>
        <dbReference type="Proteomes" id="UP000053669"/>
    </source>
</evidence>
<organism evidence="2 3">
    <name type="scientific">Streptomyces canus</name>
    <dbReference type="NCBI Taxonomy" id="58343"/>
    <lineage>
        <taxon>Bacteria</taxon>
        <taxon>Bacillati</taxon>
        <taxon>Actinomycetota</taxon>
        <taxon>Actinomycetes</taxon>
        <taxon>Kitasatosporales</taxon>
        <taxon>Streptomycetaceae</taxon>
        <taxon>Streptomyces</taxon>
        <taxon>Streptomyces aurantiacus group</taxon>
    </lineage>
</organism>